<dbReference type="InterPro" id="IPR011650">
    <property type="entry name" value="Peptidase_M20_dimer"/>
</dbReference>
<accession>A0ABW2QCH4</accession>
<name>A0ABW2QCH4_9MICO</name>
<dbReference type="SUPFAM" id="SSF53187">
    <property type="entry name" value="Zn-dependent exopeptidases"/>
    <property type="match status" value="1"/>
</dbReference>
<dbReference type="RefSeq" id="WP_382394255.1">
    <property type="nucleotide sequence ID" value="NZ_JBHTCQ010000002.1"/>
</dbReference>
<reference evidence="3" key="1">
    <citation type="journal article" date="2019" name="Int. J. Syst. Evol. Microbiol.">
        <title>The Global Catalogue of Microorganisms (GCM) 10K type strain sequencing project: providing services to taxonomists for standard genome sequencing and annotation.</title>
        <authorList>
            <consortium name="The Broad Institute Genomics Platform"/>
            <consortium name="The Broad Institute Genome Sequencing Center for Infectious Disease"/>
            <person name="Wu L."/>
            <person name="Ma J."/>
        </authorList>
    </citation>
    <scope>NUCLEOTIDE SEQUENCE [LARGE SCALE GENOMIC DNA]</scope>
    <source>
        <strain evidence="3">JCM 1490</strain>
    </source>
</reference>
<protein>
    <submittedName>
        <fullName evidence="2">M20 family metallopeptidase</fullName>
    </submittedName>
</protein>
<dbReference type="PANTHER" id="PTHR11014:SF63">
    <property type="entry name" value="METALLOPEPTIDASE, PUTATIVE (AFU_ORTHOLOGUE AFUA_6G09600)-RELATED"/>
    <property type="match status" value="1"/>
</dbReference>
<dbReference type="PIRSF" id="PIRSF005962">
    <property type="entry name" value="Pept_M20D_amidohydro"/>
    <property type="match status" value="1"/>
</dbReference>
<dbReference type="EMBL" id="JBHTCQ010000002">
    <property type="protein sequence ID" value="MFC7405637.1"/>
    <property type="molecule type" value="Genomic_DNA"/>
</dbReference>
<evidence type="ECO:0000313" key="2">
    <source>
        <dbReference type="EMBL" id="MFC7405637.1"/>
    </source>
</evidence>
<dbReference type="NCBIfam" id="TIGR01891">
    <property type="entry name" value="amidohydrolases"/>
    <property type="match status" value="1"/>
</dbReference>
<sequence length="402" mass="42250">MGFVDDAATIQEDLVALRRRLHARPEVGNDLPLTQAAVLEALDGLPLEITTGERVSSVVAVLRGRGPVAGERRTVLLRGDMDGLPVTEETGLDHAATTGTMHACGHDLHVAGLVGAARLLCARRDTLPGDVIFMFQPGEEGPGGALPMIEEGLLSVAGGAVDAAFAIHVFGMLERGVFTTRPGPMMAGSNQVHVTVHGRGGHGSMPYSSVDPVPVAAEIVLALQSYVTRRINVFDPVVITVGRVEAGTAVNVIPDTATLSATVRTLSTASREQLQRELPRLAEGIASAHGCTAEVEFIVGYPVTVNDGEAHRHTVAHLRELFGEERVVPMPEPLMGSEDFSYVLDRVPGTFVMLGARPADVAAEDAQANHSAKVVFDDGVLGDQAAALASLAASTLERLTAR</sequence>
<dbReference type="Pfam" id="PF07687">
    <property type="entry name" value="M20_dimer"/>
    <property type="match status" value="1"/>
</dbReference>
<keyword evidence="3" id="KW-1185">Reference proteome</keyword>
<dbReference type="InterPro" id="IPR002933">
    <property type="entry name" value="Peptidase_M20"/>
</dbReference>
<evidence type="ECO:0000259" key="1">
    <source>
        <dbReference type="Pfam" id="PF07687"/>
    </source>
</evidence>
<dbReference type="PANTHER" id="PTHR11014">
    <property type="entry name" value="PEPTIDASE M20 FAMILY MEMBER"/>
    <property type="match status" value="1"/>
</dbReference>
<evidence type="ECO:0000313" key="3">
    <source>
        <dbReference type="Proteomes" id="UP001596455"/>
    </source>
</evidence>
<dbReference type="Gene3D" id="3.40.630.10">
    <property type="entry name" value="Zn peptidases"/>
    <property type="match status" value="1"/>
</dbReference>
<comment type="caution">
    <text evidence="2">The sequence shown here is derived from an EMBL/GenBank/DDBJ whole genome shotgun (WGS) entry which is preliminary data.</text>
</comment>
<dbReference type="Pfam" id="PF01546">
    <property type="entry name" value="Peptidase_M20"/>
    <property type="match status" value="1"/>
</dbReference>
<dbReference type="CDD" id="cd03886">
    <property type="entry name" value="M20_Acy1"/>
    <property type="match status" value="1"/>
</dbReference>
<dbReference type="Gene3D" id="3.30.70.360">
    <property type="match status" value="1"/>
</dbReference>
<organism evidence="2 3">
    <name type="scientific">Georgenia alba</name>
    <dbReference type="NCBI Taxonomy" id="2233858"/>
    <lineage>
        <taxon>Bacteria</taxon>
        <taxon>Bacillati</taxon>
        <taxon>Actinomycetota</taxon>
        <taxon>Actinomycetes</taxon>
        <taxon>Micrococcales</taxon>
        <taxon>Bogoriellaceae</taxon>
        <taxon>Georgenia</taxon>
    </lineage>
</organism>
<gene>
    <name evidence="2" type="ORF">ACFQQL_11005</name>
</gene>
<proteinExistence type="predicted"/>
<dbReference type="InterPro" id="IPR017439">
    <property type="entry name" value="Amidohydrolase"/>
</dbReference>
<dbReference type="InterPro" id="IPR036264">
    <property type="entry name" value="Bact_exopeptidase_dim_dom"/>
</dbReference>
<feature type="domain" description="Peptidase M20 dimerisation" evidence="1">
    <location>
        <begin position="188"/>
        <end position="282"/>
    </location>
</feature>
<dbReference type="SUPFAM" id="SSF55031">
    <property type="entry name" value="Bacterial exopeptidase dimerisation domain"/>
    <property type="match status" value="1"/>
</dbReference>
<dbReference type="Proteomes" id="UP001596455">
    <property type="component" value="Unassembled WGS sequence"/>
</dbReference>